<dbReference type="Proteomes" id="UP000092600">
    <property type="component" value="Unassembled WGS sequence"/>
</dbReference>
<evidence type="ECO:0000313" key="5">
    <source>
        <dbReference type="Proteomes" id="UP000092600"/>
    </source>
</evidence>
<dbReference type="PANTHER" id="PTHR33227:SF6">
    <property type="entry name" value="PROTEIN GRIM REAPER"/>
    <property type="match status" value="1"/>
</dbReference>
<feature type="chain" id="PRO_5008508065" evidence="3">
    <location>
        <begin position="25"/>
        <end position="157"/>
    </location>
</feature>
<proteinExistence type="inferred from homology"/>
<comment type="similarity">
    <text evidence="1">Belongs to the STIG1 family.</text>
</comment>
<accession>A0A199UMP9</accession>
<dbReference type="Pfam" id="PF04885">
    <property type="entry name" value="Stig1"/>
    <property type="match status" value="1"/>
</dbReference>
<gene>
    <name evidence="4" type="ORF">ACMD2_14601</name>
</gene>
<dbReference type="EMBL" id="LSRQ01006642">
    <property type="protein sequence ID" value="OAY65885.1"/>
    <property type="molecule type" value="Genomic_DNA"/>
</dbReference>
<keyword evidence="2 3" id="KW-0732">Signal</keyword>
<name>A0A199UMP9_ANACO</name>
<protein>
    <submittedName>
        <fullName evidence="4">Protein GRIM REAPER</fullName>
    </submittedName>
</protein>
<comment type="caution">
    <text evidence="4">The sequence shown here is derived from an EMBL/GenBank/DDBJ whole genome shotgun (WGS) entry which is preliminary data.</text>
</comment>
<dbReference type="STRING" id="4615.A0A199UMP9"/>
<dbReference type="PANTHER" id="PTHR33227">
    <property type="entry name" value="STIGMA-SPECIFIC STIG1-LIKE PROTEIN 3"/>
    <property type="match status" value="1"/>
</dbReference>
<feature type="signal peptide" evidence="3">
    <location>
        <begin position="1"/>
        <end position="24"/>
    </location>
</feature>
<organism evidence="4 5">
    <name type="scientific">Ananas comosus</name>
    <name type="common">Pineapple</name>
    <name type="synonym">Ananas ananas</name>
    <dbReference type="NCBI Taxonomy" id="4615"/>
    <lineage>
        <taxon>Eukaryota</taxon>
        <taxon>Viridiplantae</taxon>
        <taxon>Streptophyta</taxon>
        <taxon>Embryophyta</taxon>
        <taxon>Tracheophyta</taxon>
        <taxon>Spermatophyta</taxon>
        <taxon>Magnoliopsida</taxon>
        <taxon>Liliopsida</taxon>
        <taxon>Poales</taxon>
        <taxon>Bromeliaceae</taxon>
        <taxon>Bromelioideae</taxon>
        <taxon>Ananas</taxon>
    </lineage>
</organism>
<evidence type="ECO:0000256" key="3">
    <source>
        <dbReference type="SAM" id="SignalP"/>
    </source>
</evidence>
<evidence type="ECO:0000256" key="1">
    <source>
        <dbReference type="ARBA" id="ARBA00006010"/>
    </source>
</evidence>
<evidence type="ECO:0000313" key="4">
    <source>
        <dbReference type="EMBL" id="OAY65885.1"/>
    </source>
</evidence>
<sequence>MAPRRRPTLSLLLLVVLLLIAVSADTTSAESREGETEGYAAVVRDQFMGLKPRSEPRSGSRFLAAVGSKKGDICDGGNVRGCAGGDPGQRLRCCRSRCTDLLSSRANCGACGKRCGFGQLCCKGQCTTIAYDVKNCGGCGVRCQRGLRCTYGLCGYA</sequence>
<reference evidence="4 5" key="1">
    <citation type="journal article" date="2016" name="DNA Res.">
        <title>The draft genome of MD-2 pineapple using hybrid error correction of long reads.</title>
        <authorList>
            <person name="Redwan R.M."/>
            <person name="Saidin A."/>
            <person name="Kumar S.V."/>
        </authorList>
    </citation>
    <scope>NUCLEOTIDE SEQUENCE [LARGE SCALE GENOMIC DNA]</scope>
    <source>
        <strain evidence="5">cv. MD2</strain>
        <tissue evidence="4">Leaf</tissue>
    </source>
</reference>
<dbReference type="InterPro" id="IPR006969">
    <property type="entry name" value="Stig-like"/>
</dbReference>
<evidence type="ECO:0000256" key="2">
    <source>
        <dbReference type="ARBA" id="ARBA00022729"/>
    </source>
</evidence>
<dbReference type="AlphaFoldDB" id="A0A199UMP9"/>